<proteinExistence type="inferred from homology"/>
<dbReference type="InterPro" id="IPR013785">
    <property type="entry name" value="Aldolase_TIM"/>
</dbReference>
<comment type="pathway">
    <text evidence="1">Carbohydrate acid metabolism.</text>
</comment>
<dbReference type="InterPro" id="IPR031338">
    <property type="entry name" value="KDPG/KHG_AS_2"/>
</dbReference>
<dbReference type="RefSeq" id="WP_379908072.1">
    <property type="nucleotide sequence ID" value="NZ_JBHSWE010000001.1"/>
</dbReference>
<protein>
    <submittedName>
        <fullName evidence="6">2-dehydro-3-deoxy-6-phosphogalactonate aldolase</fullName>
        <ecNumber evidence="6">4.1.2.21</ecNumber>
    </submittedName>
</protein>
<gene>
    <name evidence="6" type="ORF">ACFQDL_04960</name>
</gene>
<comment type="similarity">
    <text evidence="2">Belongs to the KHG/KDPG aldolase family.</text>
</comment>
<dbReference type="Gene3D" id="3.20.20.70">
    <property type="entry name" value="Aldolase class I"/>
    <property type="match status" value="1"/>
</dbReference>
<dbReference type="EMBL" id="JBHSWE010000001">
    <property type="protein sequence ID" value="MFC6669517.1"/>
    <property type="molecule type" value="Genomic_DNA"/>
</dbReference>
<keyword evidence="5" id="KW-0119">Carbohydrate metabolism</keyword>
<dbReference type="PROSITE" id="PS00160">
    <property type="entry name" value="ALDOLASE_KDPG_KHG_2"/>
    <property type="match status" value="1"/>
</dbReference>
<evidence type="ECO:0000313" key="7">
    <source>
        <dbReference type="Proteomes" id="UP001596422"/>
    </source>
</evidence>
<dbReference type="NCBIfam" id="NF006600">
    <property type="entry name" value="PRK09140.1"/>
    <property type="match status" value="1"/>
</dbReference>
<dbReference type="PANTHER" id="PTHR30246">
    <property type="entry name" value="2-KETO-3-DEOXY-6-PHOSPHOGLUCONATE ALDOLASE"/>
    <property type="match status" value="1"/>
</dbReference>
<keyword evidence="7" id="KW-1185">Reference proteome</keyword>
<sequence>MTEQHRNVLENALDELPLVAILRGITADEVEPVADALITAGFRMIEIPLNSPSPWQSIERLRRHCPAGVLVGAGTVLDGNEVSRLACAGGELLITPNADPQIIAAGLGAGLAPVIGCMTPTEALMAARAGALALKLFPAARLGSGYFSDLRAVLPKDLPVLAVGGINGSNMAEWHAAGIGGFGFGGNLYCPGRPPAEVGRIAADLVAEWRRLDAATELAG</sequence>
<comment type="subunit">
    <text evidence="3">Homotrimer.</text>
</comment>
<dbReference type="CDD" id="cd00452">
    <property type="entry name" value="KDPG_aldolase"/>
    <property type="match status" value="1"/>
</dbReference>
<keyword evidence="4 6" id="KW-0456">Lyase</keyword>
<dbReference type="EC" id="4.1.2.21" evidence="6"/>
<evidence type="ECO:0000256" key="3">
    <source>
        <dbReference type="ARBA" id="ARBA00011233"/>
    </source>
</evidence>
<reference evidence="7" key="1">
    <citation type="journal article" date="2019" name="Int. J. Syst. Evol. Microbiol.">
        <title>The Global Catalogue of Microorganisms (GCM) 10K type strain sequencing project: providing services to taxonomists for standard genome sequencing and annotation.</title>
        <authorList>
            <consortium name="The Broad Institute Genomics Platform"/>
            <consortium name="The Broad Institute Genome Sequencing Center for Infectious Disease"/>
            <person name="Wu L."/>
            <person name="Ma J."/>
        </authorList>
    </citation>
    <scope>NUCLEOTIDE SEQUENCE [LARGE SCALE GENOMIC DNA]</scope>
    <source>
        <strain evidence="7">NBRC 111756</strain>
    </source>
</reference>
<evidence type="ECO:0000256" key="1">
    <source>
        <dbReference type="ARBA" id="ARBA00004761"/>
    </source>
</evidence>
<evidence type="ECO:0000256" key="2">
    <source>
        <dbReference type="ARBA" id="ARBA00006906"/>
    </source>
</evidence>
<comment type="caution">
    <text evidence="6">The sequence shown here is derived from an EMBL/GenBank/DDBJ whole genome shotgun (WGS) entry which is preliminary data.</text>
</comment>
<dbReference type="Proteomes" id="UP001596422">
    <property type="component" value="Unassembled WGS sequence"/>
</dbReference>
<organism evidence="6 7">
    <name type="scientific">Marinobacterium aestuariivivens</name>
    <dbReference type="NCBI Taxonomy" id="1698799"/>
    <lineage>
        <taxon>Bacteria</taxon>
        <taxon>Pseudomonadati</taxon>
        <taxon>Pseudomonadota</taxon>
        <taxon>Gammaproteobacteria</taxon>
        <taxon>Oceanospirillales</taxon>
        <taxon>Oceanospirillaceae</taxon>
        <taxon>Marinobacterium</taxon>
    </lineage>
</organism>
<evidence type="ECO:0000256" key="4">
    <source>
        <dbReference type="ARBA" id="ARBA00023239"/>
    </source>
</evidence>
<dbReference type="SUPFAM" id="SSF51569">
    <property type="entry name" value="Aldolase"/>
    <property type="match status" value="1"/>
</dbReference>
<dbReference type="PANTHER" id="PTHR30246:SF1">
    <property type="entry name" value="2-DEHYDRO-3-DEOXY-6-PHOSPHOGALACTONATE ALDOLASE-RELATED"/>
    <property type="match status" value="1"/>
</dbReference>
<dbReference type="GO" id="GO:0008674">
    <property type="term" value="F:2-dehydro-3-deoxy-6-phosphogalactonate aldolase activity"/>
    <property type="evidence" value="ECO:0007669"/>
    <property type="project" value="UniProtKB-EC"/>
</dbReference>
<name>A0ABW1ZWF1_9GAMM</name>
<dbReference type="InterPro" id="IPR000887">
    <property type="entry name" value="Aldlse_KDPG_KHG"/>
</dbReference>
<dbReference type="Pfam" id="PF01081">
    <property type="entry name" value="Aldolase"/>
    <property type="match status" value="1"/>
</dbReference>
<evidence type="ECO:0000256" key="5">
    <source>
        <dbReference type="ARBA" id="ARBA00023277"/>
    </source>
</evidence>
<evidence type="ECO:0000313" key="6">
    <source>
        <dbReference type="EMBL" id="MFC6669517.1"/>
    </source>
</evidence>
<accession>A0ABW1ZWF1</accession>